<proteinExistence type="inferred from homology"/>
<sequence length="499" mass="54549">MVSVLLALGSYLLLGFCTASSLRSDRTKRSSLCYGDLGCFSNDYPFNNTDGALPLSPSHIRPAFLLFSERSNPSAPFQLVRNDRHNLWTSGFESSLPIKIIIPGFTQNGNVTWAHVMMSELIRKERMNVIIVDWGNGSGFPYTQAVANTRVVAAEVAAMISYLNTAVGTTSTQYHLIGHSLGAHVCGYVGQIVRGLGRITGLDPAEPNFEDTPTEVRLDATDANFVDVIHTDGTEYDTISGYGMKAPCGDIDFYPNGGRNQPGCTHETWTNVVSHLELGPHAVGGMLACSHDRSIYLFTESINGRSCTLKGHPCNSYEDFVVGRCFSCGNQPCPSMGYSAASFRARGKFYLATLDSPPYCGNYYQVTVQFGPTMSTDHGELRLRILGTSGLSQTFTIQSTNQQTRRDDGFRQGQERKVMVVSRNYLGNILNVQAQFQEHSSILSYFWTGAVSLSRITVTDGKTEARYLFCIGETVLHSGQPLVGFNHAVHTTAGCPPGQ</sequence>
<dbReference type="GO" id="GO:0046872">
    <property type="term" value="F:metal ion binding"/>
    <property type="evidence" value="ECO:0007669"/>
    <property type="project" value="UniProtKB-KW"/>
</dbReference>
<comment type="caution">
    <text evidence="10">The sequence shown here is derived from an EMBL/GenBank/DDBJ whole genome shotgun (WGS) entry which is preliminary data.</text>
</comment>
<dbReference type="InterPro" id="IPR013818">
    <property type="entry name" value="Lipase"/>
</dbReference>
<dbReference type="Pfam" id="PF00151">
    <property type="entry name" value="Lipase"/>
    <property type="match status" value="1"/>
</dbReference>
<evidence type="ECO:0000256" key="6">
    <source>
        <dbReference type="PIRSR" id="PIRSR000865-2"/>
    </source>
</evidence>
<evidence type="ECO:0000256" key="3">
    <source>
        <dbReference type="ARBA" id="ARBA00022525"/>
    </source>
</evidence>
<dbReference type="InterPro" id="IPR033906">
    <property type="entry name" value="Lipase_N"/>
</dbReference>
<dbReference type="Proteomes" id="UP000242188">
    <property type="component" value="Unassembled WGS sequence"/>
</dbReference>
<feature type="signal peptide" evidence="8">
    <location>
        <begin position="1"/>
        <end position="19"/>
    </location>
</feature>
<dbReference type="PANTHER" id="PTHR11610">
    <property type="entry name" value="LIPASE"/>
    <property type="match status" value="1"/>
</dbReference>
<evidence type="ECO:0000256" key="8">
    <source>
        <dbReference type="SAM" id="SignalP"/>
    </source>
</evidence>
<dbReference type="Gene3D" id="3.40.50.1820">
    <property type="entry name" value="alpha/beta hydrolase"/>
    <property type="match status" value="1"/>
</dbReference>
<dbReference type="GO" id="GO:0005615">
    <property type="term" value="C:extracellular space"/>
    <property type="evidence" value="ECO:0007669"/>
    <property type="project" value="TreeGrafter"/>
</dbReference>
<dbReference type="CDD" id="cd00707">
    <property type="entry name" value="Pancreat_lipase_like"/>
    <property type="match status" value="1"/>
</dbReference>
<dbReference type="PRINTS" id="PR00823">
    <property type="entry name" value="PANCLIPASE"/>
</dbReference>
<comment type="similarity">
    <text evidence="2 7">Belongs to the AB hydrolase superfamily. Lipase family.</text>
</comment>
<feature type="chain" id="PRO_5012171206" evidence="8">
    <location>
        <begin position="20"/>
        <end position="499"/>
    </location>
</feature>
<feature type="active site" description="Nucleophile" evidence="5">
    <location>
        <position position="180"/>
    </location>
</feature>
<feature type="binding site" evidence="6">
    <location>
        <position position="219"/>
    </location>
    <ligand>
        <name>Ca(2+)</name>
        <dbReference type="ChEBI" id="CHEBI:29108"/>
    </ligand>
</feature>
<reference evidence="10 11" key="1">
    <citation type="journal article" date="2017" name="Nat. Ecol. Evol.">
        <title>Scallop genome provides insights into evolution of bilaterian karyotype and development.</title>
        <authorList>
            <person name="Wang S."/>
            <person name="Zhang J."/>
            <person name="Jiao W."/>
            <person name="Li J."/>
            <person name="Xun X."/>
            <person name="Sun Y."/>
            <person name="Guo X."/>
            <person name="Huan P."/>
            <person name="Dong B."/>
            <person name="Zhang L."/>
            <person name="Hu X."/>
            <person name="Sun X."/>
            <person name="Wang J."/>
            <person name="Zhao C."/>
            <person name="Wang Y."/>
            <person name="Wang D."/>
            <person name="Huang X."/>
            <person name="Wang R."/>
            <person name="Lv J."/>
            <person name="Li Y."/>
            <person name="Zhang Z."/>
            <person name="Liu B."/>
            <person name="Lu W."/>
            <person name="Hui Y."/>
            <person name="Liang J."/>
            <person name="Zhou Z."/>
            <person name="Hou R."/>
            <person name="Li X."/>
            <person name="Liu Y."/>
            <person name="Li H."/>
            <person name="Ning X."/>
            <person name="Lin Y."/>
            <person name="Zhao L."/>
            <person name="Xing Q."/>
            <person name="Dou J."/>
            <person name="Li Y."/>
            <person name="Mao J."/>
            <person name="Guo H."/>
            <person name="Dou H."/>
            <person name="Li T."/>
            <person name="Mu C."/>
            <person name="Jiang W."/>
            <person name="Fu Q."/>
            <person name="Fu X."/>
            <person name="Miao Y."/>
            <person name="Liu J."/>
            <person name="Yu Q."/>
            <person name="Li R."/>
            <person name="Liao H."/>
            <person name="Li X."/>
            <person name="Kong Y."/>
            <person name="Jiang Z."/>
            <person name="Chourrout D."/>
            <person name="Li R."/>
            <person name="Bao Z."/>
        </authorList>
    </citation>
    <scope>NUCLEOTIDE SEQUENCE [LARGE SCALE GENOMIC DNA]</scope>
    <source>
        <strain evidence="10 11">PY_sf001</strain>
    </source>
</reference>
<dbReference type="InterPro" id="IPR002331">
    <property type="entry name" value="Lipase_panc"/>
</dbReference>
<dbReference type="SUPFAM" id="SSF49723">
    <property type="entry name" value="Lipase/lipooxygenase domain (PLAT/LH2 domain)"/>
    <property type="match status" value="1"/>
</dbReference>
<feature type="binding site" evidence="6">
    <location>
        <position position="217"/>
    </location>
    <ligand>
        <name>Ca(2+)</name>
        <dbReference type="ChEBI" id="CHEBI:29108"/>
    </ligand>
</feature>
<evidence type="ECO:0000256" key="1">
    <source>
        <dbReference type="ARBA" id="ARBA00004613"/>
    </source>
</evidence>
<dbReference type="PIRSF" id="PIRSF000865">
    <property type="entry name" value="Lipoprotein_lipase_LIPH"/>
    <property type="match status" value="1"/>
</dbReference>
<dbReference type="GO" id="GO:0016042">
    <property type="term" value="P:lipid catabolic process"/>
    <property type="evidence" value="ECO:0007669"/>
    <property type="project" value="TreeGrafter"/>
</dbReference>
<accession>A0A210Q4H5</accession>
<organism evidence="10 11">
    <name type="scientific">Mizuhopecten yessoensis</name>
    <name type="common">Japanese scallop</name>
    <name type="synonym">Patinopecten yessoensis</name>
    <dbReference type="NCBI Taxonomy" id="6573"/>
    <lineage>
        <taxon>Eukaryota</taxon>
        <taxon>Metazoa</taxon>
        <taxon>Spiralia</taxon>
        <taxon>Lophotrochozoa</taxon>
        <taxon>Mollusca</taxon>
        <taxon>Bivalvia</taxon>
        <taxon>Autobranchia</taxon>
        <taxon>Pteriomorphia</taxon>
        <taxon>Pectinida</taxon>
        <taxon>Pectinoidea</taxon>
        <taxon>Pectinidae</taxon>
        <taxon>Mizuhopecten</taxon>
    </lineage>
</organism>
<dbReference type="PANTHER" id="PTHR11610:SF181">
    <property type="entry name" value="INACTIVE PANCREATIC LIPASE-RELATED PROTEIN 1-LIKE"/>
    <property type="match status" value="1"/>
</dbReference>
<evidence type="ECO:0000256" key="2">
    <source>
        <dbReference type="ARBA" id="ARBA00010701"/>
    </source>
</evidence>
<dbReference type="InterPro" id="IPR029058">
    <property type="entry name" value="AB_hydrolase_fold"/>
</dbReference>
<evidence type="ECO:0000256" key="4">
    <source>
        <dbReference type="ARBA" id="ARBA00023157"/>
    </source>
</evidence>
<dbReference type="SUPFAM" id="SSF53474">
    <property type="entry name" value="alpha/beta-Hydrolases"/>
    <property type="match status" value="1"/>
</dbReference>
<dbReference type="Gene3D" id="2.60.60.20">
    <property type="entry name" value="PLAT/LH2 domain"/>
    <property type="match status" value="1"/>
</dbReference>
<feature type="domain" description="Lipase" evidence="9">
    <location>
        <begin position="31"/>
        <end position="359"/>
    </location>
</feature>
<dbReference type="InterPro" id="IPR036392">
    <property type="entry name" value="PLAT/LH2_dom_sf"/>
</dbReference>
<dbReference type="OrthoDB" id="199913at2759"/>
<protein>
    <submittedName>
        <fullName evidence="10">Inactive pancreatic lipase-related protein 1</fullName>
    </submittedName>
</protein>
<keyword evidence="6" id="KW-0479">Metal-binding</keyword>
<keyword evidence="11" id="KW-1185">Reference proteome</keyword>
<keyword evidence="3" id="KW-0964">Secreted</keyword>
<feature type="active site" description="Charge relay system" evidence="5">
    <location>
        <position position="291"/>
    </location>
</feature>
<dbReference type="GO" id="GO:0004806">
    <property type="term" value="F:triacylglycerol lipase activity"/>
    <property type="evidence" value="ECO:0007669"/>
    <property type="project" value="InterPro"/>
</dbReference>
<dbReference type="InterPro" id="IPR000734">
    <property type="entry name" value="TAG_lipase"/>
</dbReference>
<keyword evidence="6" id="KW-0106">Calcium</keyword>
<feature type="binding site" evidence="6">
    <location>
        <position position="222"/>
    </location>
    <ligand>
        <name>Ca(2+)</name>
        <dbReference type="ChEBI" id="CHEBI:29108"/>
    </ligand>
</feature>
<dbReference type="AlphaFoldDB" id="A0A210Q4H5"/>
<dbReference type="InterPro" id="IPR016272">
    <property type="entry name" value="Lipase_LIPH"/>
</dbReference>
<dbReference type="ESTHER" id="mizye-a0a210q4h5">
    <property type="family name" value="Pancreatic_lipase"/>
</dbReference>
<evidence type="ECO:0000313" key="11">
    <source>
        <dbReference type="Proteomes" id="UP000242188"/>
    </source>
</evidence>
<keyword evidence="4" id="KW-1015">Disulfide bond</keyword>
<dbReference type="PRINTS" id="PR00821">
    <property type="entry name" value="TAGLIPASE"/>
</dbReference>
<evidence type="ECO:0000256" key="5">
    <source>
        <dbReference type="PIRSR" id="PIRSR000865-1"/>
    </source>
</evidence>
<keyword evidence="8" id="KW-0732">Signal</keyword>
<gene>
    <name evidence="10" type="ORF">KP79_PYT08353</name>
</gene>
<feature type="active site" description="Charge relay system" evidence="5">
    <location>
        <position position="203"/>
    </location>
</feature>
<comment type="subcellular location">
    <subcellularLocation>
        <location evidence="1">Secreted</location>
    </subcellularLocation>
</comment>
<dbReference type="EMBL" id="NEDP02005036">
    <property type="protein sequence ID" value="OWF43648.1"/>
    <property type="molecule type" value="Genomic_DNA"/>
</dbReference>
<evidence type="ECO:0000259" key="9">
    <source>
        <dbReference type="Pfam" id="PF00151"/>
    </source>
</evidence>
<dbReference type="FunFam" id="3.40.50.1820:FF:000033">
    <property type="entry name" value="Pancreatic triacylglycerol lipase"/>
    <property type="match status" value="1"/>
</dbReference>
<evidence type="ECO:0000256" key="7">
    <source>
        <dbReference type="RuleBase" id="RU004262"/>
    </source>
</evidence>
<evidence type="ECO:0000313" key="10">
    <source>
        <dbReference type="EMBL" id="OWF43648.1"/>
    </source>
</evidence>
<name>A0A210Q4H5_MIZYE</name>